<reference evidence="2" key="1">
    <citation type="journal article" date="2019" name="Int. J. Syst. Evol. Microbiol.">
        <title>The Global Catalogue of Microorganisms (GCM) 10K type strain sequencing project: providing services to taxonomists for standard genome sequencing and annotation.</title>
        <authorList>
            <consortium name="The Broad Institute Genomics Platform"/>
            <consortium name="The Broad Institute Genome Sequencing Center for Infectious Disease"/>
            <person name="Wu L."/>
            <person name="Ma J."/>
        </authorList>
    </citation>
    <scope>NUCLEOTIDE SEQUENCE [LARGE SCALE GENOMIC DNA]</scope>
    <source>
        <strain evidence="2">JCM 15921</strain>
    </source>
</reference>
<proteinExistence type="predicted"/>
<organism evidence="1 2">
    <name type="scientific">Arthrobacter humicola</name>
    <dbReference type="NCBI Taxonomy" id="409291"/>
    <lineage>
        <taxon>Bacteria</taxon>
        <taxon>Bacillati</taxon>
        <taxon>Actinomycetota</taxon>
        <taxon>Actinomycetes</taxon>
        <taxon>Micrococcales</taxon>
        <taxon>Micrococcaceae</taxon>
        <taxon>Arthrobacter</taxon>
    </lineage>
</organism>
<protein>
    <recommendedName>
        <fullName evidence="3">GntR C-terminal domain-containing protein</fullName>
    </recommendedName>
</protein>
<evidence type="ECO:0000313" key="1">
    <source>
        <dbReference type="EMBL" id="GAA2145445.1"/>
    </source>
</evidence>
<evidence type="ECO:0008006" key="3">
    <source>
        <dbReference type="Google" id="ProtNLM"/>
    </source>
</evidence>
<keyword evidence="2" id="KW-1185">Reference proteome</keyword>
<comment type="caution">
    <text evidence="1">The sequence shown here is derived from an EMBL/GenBank/DDBJ whole genome shotgun (WGS) entry which is preliminary data.</text>
</comment>
<accession>A0ABP5LDH1</accession>
<gene>
    <name evidence="1" type="ORF">GCM10009825_38130</name>
</gene>
<dbReference type="Proteomes" id="UP001500102">
    <property type="component" value="Unassembled WGS sequence"/>
</dbReference>
<dbReference type="EMBL" id="BAAAQB010000041">
    <property type="protein sequence ID" value="GAA2145445.1"/>
    <property type="molecule type" value="Genomic_DNA"/>
</dbReference>
<evidence type="ECO:0000313" key="2">
    <source>
        <dbReference type="Proteomes" id="UP001500102"/>
    </source>
</evidence>
<sequence length="75" mass="8268">MLLRLWPVTEAHLTIALAQDKATRADPVRTHEVHAQLVATLRTDDMAAMEAAFTTHTMDSAEELIALLSGDRKTV</sequence>
<name>A0ABP5LDH1_9MICC</name>